<proteinExistence type="predicted"/>
<dbReference type="EMBL" id="VOEJ01000001">
    <property type="protein sequence ID" value="TWR31077.1"/>
    <property type="molecule type" value="Genomic_DNA"/>
</dbReference>
<accession>A0A563UI79</accession>
<dbReference type="Proteomes" id="UP000320042">
    <property type="component" value="Unassembled WGS sequence"/>
</dbReference>
<dbReference type="OrthoDB" id="799018at2"/>
<dbReference type="AlphaFoldDB" id="A0A563UI79"/>
<protein>
    <submittedName>
        <fullName evidence="1">Uncharacterized protein</fullName>
    </submittedName>
</protein>
<evidence type="ECO:0000313" key="2">
    <source>
        <dbReference type="Proteomes" id="UP000320042"/>
    </source>
</evidence>
<keyword evidence="2" id="KW-1185">Reference proteome</keyword>
<evidence type="ECO:0000313" key="1">
    <source>
        <dbReference type="EMBL" id="TWR31077.1"/>
    </source>
</evidence>
<sequence length="106" mass="12331">MKKTVNDHTKLYLYDLQNAATEHGFKADDTWELMLASEKEKALLQRDYYPMIALKIFPDLLRDVLQATKAALKQPLSQEDELLNNGTIAQRELTYIVAFNFKRPRT</sequence>
<organism evidence="1 2">
    <name type="scientific">Mucilaginibacter pallidiroseus</name>
    <dbReference type="NCBI Taxonomy" id="2599295"/>
    <lineage>
        <taxon>Bacteria</taxon>
        <taxon>Pseudomonadati</taxon>
        <taxon>Bacteroidota</taxon>
        <taxon>Sphingobacteriia</taxon>
        <taxon>Sphingobacteriales</taxon>
        <taxon>Sphingobacteriaceae</taxon>
        <taxon>Mucilaginibacter</taxon>
    </lineage>
</organism>
<dbReference type="RefSeq" id="WP_146379976.1">
    <property type="nucleotide sequence ID" value="NZ_VOEJ01000001.1"/>
</dbReference>
<comment type="caution">
    <text evidence="1">The sequence shown here is derived from an EMBL/GenBank/DDBJ whole genome shotgun (WGS) entry which is preliminary data.</text>
</comment>
<reference evidence="1 2" key="1">
    <citation type="submission" date="2019-07" db="EMBL/GenBank/DDBJ databases">
        <authorList>
            <person name="Kim J."/>
        </authorList>
    </citation>
    <scope>NUCLEOTIDE SEQUENCE [LARGE SCALE GENOMIC DNA]</scope>
    <source>
        <strain evidence="2">dk17</strain>
    </source>
</reference>
<name>A0A563UI79_9SPHI</name>
<gene>
    <name evidence="1" type="ORF">FPZ43_00925</name>
</gene>